<dbReference type="Gene3D" id="3.40.50.2000">
    <property type="entry name" value="Glycogen Phosphorylase B"/>
    <property type="match status" value="2"/>
</dbReference>
<evidence type="ECO:0000259" key="3">
    <source>
        <dbReference type="Pfam" id="PF13439"/>
    </source>
</evidence>
<feature type="domain" description="Glycosyltransferase subfamily 4-like N-terminal" evidence="3">
    <location>
        <begin position="25"/>
        <end position="179"/>
    </location>
</feature>
<sequence length="411" mass="44041">MDQRQQGKRSGPMRIMLLVTCLQLGGAEQQVAALAREYVALGHRVSVVSLLPGSEVALPDCVEAVMLTMRKTPLSLLAALVQVRRFVLQWRPDVVHAHMIHANLFARMLSRLCPVPATICTAHSFFEGGSLRMLAYRLTDHWSDLTTHVSDEGRQVMIASRAAPEQRIIVVPNGIDTARYRPGAQARTAARAALGLHGDDQLVLNVGRLVWEKAQTDLIDAFAQLSPAPNAILMIAGDGPLRDTLAQCVAAHGLDGRVRLLGRRQDVPALLNAADLFVLSSRIEGMPLVVGEALACGCPVVATDASGVATMVGGVGTVVPRGDPAALARAMRDALSRGRGAATDEAARHRHIDSAFSIEAIARTWLRLYADHTRTGAASHLASPMPLRTDGDRAGSAGLHSGRRPAFWPAR</sequence>
<dbReference type="Proteomes" id="UP000256862">
    <property type="component" value="Plasmid CO2235_mp"/>
</dbReference>
<feature type="region of interest" description="Disordered" evidence="1">
    <location>
        <begin position="380"/>
        <end position="411"/>
    </location>
</feature>
<dbReference type="EC" id="2.4.1.-" evidence="4"/>
<proteinExistence type="predicted"/>
<dbReference type="PANTHER" id="PTHR45947">
    <property type="entry name" value="SULFOQUINOVOSYL TRANSFERASE SQD2"/>
    <property type="match status" value="1"/>
</dbReference>
<comment type="caution">
    <text evidence="4">The sequence shown here is derived from an EMBL/GenBank/DDBJ whole genome shotgun (WGS) entry which is preliminary data.</text>
</comment>
<evidence type="ECO:0000313" key="6">
    <source>
        <dbReference type="Proteomes" id="UP000256862"/>
    </source>
</evidence>
<reference evidence="4 6" key="1">
    <citation type="submission" date="2018-01" db="EMBL/GenBank/DDBJ databases">
        <authorList>
            <person name="Clerissi C."/>
        </authorList>
    </citation>
    <scope>NUCLEOTIDE SEQUENCE</scope>
    <source>
        <strain evidence="4">Cupriavidus oxalaticus LMG 2235</strain>
        <plasmid evidence="6">co2235_mp</plasmid>
    </source>
</reference>
<dbReference type="EMBL" id="OGUS01000108">
    <property type="protein sequence ID" value="SPC10608.1"/>
    <property type="molecule type" value="Genomic_DNA"/>
</dbReference>
<geneLocation type="plasmid" evidence="6">
    <name>co2235_mp</name>
</geneLocation>
<dbReference type="GeneID" id="303487889"/>
<dbReference type="SUPFAM" id="SSF53756">
    <property type="entry name" value="UDP-Glycosyltransferase/glycogen phosphorylase"/>
    <property type="match status" value="1"/>
</dbReference>
<organism evidence="4 6">
    <name type="scientific">Cupriavidus oxalaticus</name>
    <dbReference type="NCBI Taxonomy" id="96344"/>
    <lineage>
        <taxon>Bacteria</taxon>
        <taxon>Pseudomonadati</taxon>
        <taxon>Pseudomonadota</taxon>
        <taxon>Betaproteobacteria</taxon>
        <taxon>Burkholderiales</taxon>
        <taxon>Burkholderiaceae</taxon>
        <taxon>Cupriavidus</taxon>
    </lineage>
</organism>
<dbReference type="GO" id="GO:0016758">
    <property type="term" value="F:hexosyltransferase activity"/>
    <property type="evidence" value="ECO:0007669"/>
    <property type="project" value="TreeGrafter"/>
</dbReference>
<dbReference type="InterPro" id="IPR050194">
    <property type="entry name" value="Glycosyltransferase_grp1"/>
</dbReference>
<evidence type="ECO:0000313" key="5">
    <source>
        <dbReference type="EMBL" id="SPC19770.1"/>
    </source>
</evidence>
<keyword evidence="4" id="KW-0808">Transferase</keyword>
<protein>
    <submittedName>
        <fullName evidence="4">Phosphatidylinositol N-acetylglucosaminyltransferase</fullName>
        <ecNumber evidence="4">2.4.1.-</ecNumber>
    </submittedName>
</protein>
<reference evidence="6" key="2">
    <citation type="submission" date="2018-01" db="EMBL/GenBank/DDBJ databases">
        <authorList>
            <person name="Gaut B.S."/>
            <person name="Morton B.R."/>
            <person name="Clegg M.T."/>
            <person name="Duvall M.R."/>
        </authorList>
    </citation>
    <scope>NUCLEOTIDE SEQUENCE [LARGE SCALE GENOMIC DNA]</scope>
</reference>
<dbReference type="RefSeq" id="WP_232353401.1">
    <property type="nucleotide sequence ID" value="NZ_CP069809.1"/>
</dbReference>
<evidence type="ECO:0000259" key="2">
    <source>
        <dbReference type="Pfam" id="PF00534"/>
    </source>
</evidence>
<name>A0A375FXQ7_9BURK</name>
<dbReference type="Pfam" id="PF00534">
    <property type="entry name" value="Glycos_transf_1"/>
    <property type="match status" value="1"/>
</dbReference>
<gene>
    <name evidence="5" type="ORF">CO2235_MP20181</name>
    <name evidence="4" type="ORF">CO2235_U990016</name>
</gene>
<dbReference type="EMBL" id="OGUS01000137">
    <property type="protein sequence ID" value="SPC19770.1"/>
    <property type="molecule type" value="Genomic_DNA"/>
</dbReference>
<evidence type="ECO:0000256" key="1">
    <source>
        <dbReference type="SAM" id="MobiDB-lite"/>
    </source>
</evidence>
<dbReference type="InterPro" id="IPR028098">
    <property type="entry name" value="Glyco_trans_4-like_N"/>
</dbReference>
<evidence type="ECO:0000313" key="4">
    <source>
        <dbReference type="EMBL" id="SPC10608.1"/>
    </source>
</evidence>
<dbReference type="Pfam" id="PF13439">
    <property type="entry name" value="Glyco_transf_4"/>
    <property type="match status" value="1"/>
</dbReference>
<dbReference type="AlphaFoldDB" id="A0A375FXQ7"/>
<dbReference type="PANTHER" id="PTHR45947:SF3">
    <property type="entry name" value="SULFOQUINOVOSYL TRANSFERASE SQD2"/>
    <property type="match status" value="1"/>
</dbReference>
<dbReference type="InterPro" id="IPR001296">
    <property type="entry name" value="Glyco_trans_1"/>
</dbReference>
<feature type="domain" description="Glycosyl transferase family 1" evidence="2">
    <location>
        <begin position="188"/>
        <end position="338"/>
    </location>
</feature>
<keyword evidence="4" id="KW-0328">Glycosyltransferase</keyword>
<accession>A0A375FXQ7</accession>